<proteinExistence type="predicted"/>
<sequence length="130" mass="15449">MNFFQISLLIITLAIIFFTWKKYRLIANFFIGILTLIALSNLDFLDFEGNLDVFTISHLIFSFILLSLTMLIPNKKQVYIFSILVFLLITFFLLFGIDSGKYFERKFGVIIRVFLAFFPVNYWYLLRKKD</sequence>
<accession>A0A511YQ34</accession>
<evidence type="ECO:0000313" key="2">
    <source>
        <dbReference type="EMBL" id="GEN77303.1"/>
    </source>
</evidence>
<organism evidence="2 3">
    <name type="scientific">Chryseobacterium hagamense</name>
    <dbReference type="NCBI Taxonomy" id="395935"/>
    <lineage>
        <taxon>Bacteria</taxon>
        <taxon>Pseudomonadati</taxon>
        <taxon>Bacteroidota</taxon>
        <taxon>Flavobacteriia</taxon>
        <taxon>Flavobacteriales</taxon>
        <taxon>Weeksellaceae</taxon>
        <taxon>Chryseobacterium group</taxon>
        <taxon>Chryseobacterium</taxon>
    </lineage>
</organism>
<dbReference type="Proteomes" id="UP000321863">
    <property type="component" value="Unassembled WGS sequence"/>
</dbReference>
<dbReference type="EMBL" id="BJYJ01000021">
    <property type="protein sequence ID" value="GEN77303.1"/>
    <property type="molecule type" value="Genomic_DNA"/>
</dbReference>
<reference evidence="2 3" key="1">
    <citation type="submission" date="2019-07" db="EMBL/GenBank/DDBJ databases">
        <title>Whole genome shotgun sequence of Chryseobacterium hagamense NBRC 105253.</title>
        <authorList>
            <person name="Hosoyama A."/>
            <person name="Uohara A."/>
            <person name="Ohji S."/>
            <person name="Ichikawa N."/>
        </authorList>
    </citation>
    <scope>NUCLEOTIDE SEQUENCE [LARGE SCALE GENOMIC DNA]</scope>
    <source>
        <strain evidence="2 3">NBRC 105253</strain>
    </source>
</reference>
<gene>
    <name evidence="2" type="ORF">CHA01nite_30430</name>
</gene>
<keyword evidence="3" id="KW-1185">Reference proteome</keyword>
<feature type="transmembrane region" description="Helical" evidence="1">
    <location>
        <begin position="30"/>
        <end position="47"/>
    </location>
</feature>
<keyword evidence="1" id="KW-1133">Transmembrane helix</keyword>
<evidence type="ECO:0000313" key="3">
    <source>
        <dbReference type="Proteomes" id="UP000321863"/>
    </source>
</evidence>
<feature type="transmembrane region" description="Helical" evidence="1">
    <location>
        <begin position="109"/>
        <end position="126"/>
    </location>
</feature>
<keyword evidence="1" id="KW-0472">Membrane</keyword>
<dbReference type="RefSeq" id="WP_146942947.1">
    <property type="nucleotide sequence ID" value="NZ_BJYJ01000021.1"/>
</dbReference>
<feature type="transmembrane region" description="Helical" evidence="1">
    <location>
        <begin position="6"/>
        <end position="23"/>
    </location>
</feature>
<comment type="caution">
    <text evidence="2">The sequence shown here is derived from an EMBL/GenBank/DDBJ whole genome shotgun (WGS) entry which is preliminary data.</text>
</comment>
<protein>
    <submittedName>
        <fullName evidence="2">Uncharacterized protein</fullName>
    </submittedName>
</protein>
<feature type="transmembrane region" description="Helical" evidence="1">
    <location>
        <begin position="53"/>
        <end position="71"/>
    </location>
</feature>
<name>A0A511YQ34_9FLAO</name>
<keyword evidence="1" id="KW-0812">Transmembrane</keyword>
<dbReference type="AlphaFoldDB" id="A0A511YQ34"/>
<feature type="transmembrane region" description="Helical" evidence="1">
    <location>
        <begin position="78"/>
        <end position="97"/>
    </location>
</feature>
<evidence type="ECO:0000256" key="1">
    <source>
        <dbReference type="SAM" id="Phobius"/>
    </source>
</evidence>